<name>F2NN78_MARHT</name>
<evidence type="ECO:0000256" key="1">
    <source>
        <dbReference type="ARBA" id="ARBA00001974"/>
    </source>
</evidence>
<comment type="subcellular location">
    <subcellularLocation>
        <location evidence="11">Cytoplasm</location>
    </subcellularLocation>
</comment>
<evidence type="ECO:0000256" key="10">
    <source>
        <dbReference type="NCBIfam" id="TIGR00551"/>
    </source>
</evidence>
<feature type="domain" description="FAD-dependent oxidoreductase 2 FAD-binding" evidence="12">
    <location>
        <begin position="4"/>
        <end position="360"/>
    </location>
</feature>
<reference evidence="14 15" key="1">
    <citation type="journal article" date="2012" name="Stand. Genomic Sci.">
        <title>Complete genome sequence of the aerobic, heterotroph Marinithermus hydrothermalis type strain (T1(T)) from a deep-sea hydrothermal vent chimney.</title>
        <authorList>
            <person name="Copeland A."/>
            <person name="Gu W."/>
            <person name="Yasawong M."/>
            <person name="Lapidus A."/>
            <person name="Lucas S."/>
            <person name="Deshpande S."/>
            <person name="Pagani I."/>
            <person name="Tapia R."/>
            <person name="Cheng J.F."/>
            <person name="Goodwin L.A."/>
            <person name="Pitluck S."/>
            <person name="Liolios K."/>
            <person name="Ivanova N."/>
            <person name="Mavromatis K."/>
            <person name="Mikhailova N."/>
            <person name="Pati A."/>
            <person name="Chen A."/>
            <person name="Palaniappan K."/>
            <person name="Land M."/>
            <person name="Pan C."/>
            <person name="Brambilla E.M."/>
            <person name="Rohde M."/>
            <person name="Tindall B.J."/>
            <person name="Sikorski J."/>
            <person name="Goker M."/>
            <person name="Detter J.C."/>
            <person name="Bristow J."/>
            <person name="Eisen J.A."/>
            <person name="Markowitz V."/>
            <person name="Hugenholtz P."/>
            <person name="Kyrpides N.C."/>
            <person name="Klenk H.P."/>
            <person name="Woyke T."/>
        </authorList>
    </citation>
    <scope>NUCLEOTIDE SEQUENCE [LARGE SCALE GENOMIC DNA]</scope>
    <source>
        <strain evidence="15">DSM 14884 / JCM 11576 / T1</strain>
    </source>
</reference>
<keyword evidence="5 11" id="KW-0285">Flavoprotein</keyword>
<dbReference type="InterPro" id="IPR027477">
    <property type="entry name" value="Succ_DH/fumarate_Rdtase_cat_sf"/>
</dbReference>
<dbReference type="GO" id="GO:0005737">
    <property type="term" value="C:cytoplasm"/>
    <property type="evidence" value="ECO:0007669"/>
    <property type="project" value="UniProtKB-SubCell"/>
</dbReference>
<dbReference type="AlphaFoldDB" id="F2NN78"/>
<evidence type="ECO:0000256" key="11">
    <source>
        <dbReference type="RuleBase" id="RU362049"/>
    </source>
</evidence>
<dbReference type="InterPro" id="IPR037099">
    <property type="entry name" value="Fum_R/Succ_DH_flav-like_C_sf"/>
</dbReference>
<dbReference type="STRING" id="869210.Marky_2092"/>
<evidence type="ECO:0000313" key="14">
    <source>
        <dbReference type="EMBL" id="AEB12817.1"/>
    </source>
</evidence>
<keyword evidence="6 11" id="KW-0662">Pyridine nucleotide biosynthesis</keyword>
<dbReference type="Gene3D" id="3.50.50.60">
    <property type="entry name" value="FAD/NAD(P)-binding domain"/>
    <property type="match status" value="1"/>
</dbReference>
<dbReference type="SUPFAM" id="SSF56425">
    <property type="entry name" value="Succinate dehydrogenase/fumarate reductase flavoprotein, catalytic domain"/>
    <property type="match status" value="1"/>
</dbReference>
<comment type="catalytic activity">
    <reaction evidence="9">
        <text>L-aspartate + O2 = iminosuccinate + H2O2</text>
        <dbReference type="Rhea" id="RHEA:25876"/>
        <dbReference type="ChEBI" id="CHEBI:15379"/>
        <dbReference type="ChEBI" id="CHEBI:16240"/>
        <dbReference type="ChEBI" id="CHEBI:29991"/>
        <dbReference type="ChEBI" id="CHEBI:77875"/>
        <dbReference type="EC" id="1.4.3.16"/>
    </reaction>
    <physiologicalReaction direction="left-to-right" evidence="9">
        <dbReference type="Rhea" id="RHEA:25877"/>
    </physiologicalReaction>
</comment>
<evidence type="ECO:0000256" key="8">
    <source>
        <dbReference type="ARBA" id="ARBA00023002"/>
    </source>
</evidence>
<dbReference type="PRINTS" id="PR00368">
    <property type="entry name" value="FADPNR"/>
</dbReference>
<dbReference type="PRINTS" id="PR00411">
    <property type="entry name" value="PNDRDTASEI"/>
</dbReference>
<comment type="cofactor">
    <cofactor evidence="1 11">
        <name>FAD</name>
        <dbReference type="ChEBI" id="CHEBI:57692"/>
    </cofactor>
</comment>
<evidence type="ECO:0000259" key="12">
    <source>
        <dbReference type="Pfam" id="PF00890"/>
    </source>
</evidence>
<organism evidence="14 15">
    <name type="scientific">Marinithermus hydrothermalis (strain DSM 14884 / JCM 11576 / T1)</name>
    <dbReference type="NCBI Taxonomy" id="869210"/>
    <lineage>
        <taxon>Bacteria</taxon>
        <taxon>Thermotogati</taxon>
        <taxon>Deinococcota</taxon>
        <taxon>Deinococci</taxon>
        <taxon>Thermales</taxon>
        <taxon>Thermaceae</taxon>
        <taxon>Marinithermus</taxon>
    </lineage>
</organism>
<proteinExistence type="inferred from homology"/>
<evidence type="ECO:0000256" key="4">
    <source>
        <dbReference type="ARBA" id="ARBA00012173"/>
    </source>
</evidence>
<dbReference type="GO" id="GO:0008734">
    <property type="term" value="F:L-aspartate oxidase activity"/>
    <property type="evidence" value="ECO:0007669"/>
    <property type="project" value="UniProtKB-UniRule"/>
</dbReference>
<keyword evidence="7 11" id="KW-0274">FAD</keyword>
<protein>
    <recommendedName>
        <fullName evidence="4 10">L-aspartate oxidase</fullName>
        <ecNumber evidence="4 10">1.4.3.16</ecNumber>
    </recommendedName>
</protein>
<dbReference type="SUPFAM" id="SSF46977">
    <property type="entry name" value="Succinate dehydrogenase/fumarate reductase flavoprotein C-terminal domain"/>
    <property type="match status" value="1"/>
</dbReference>
<evidence type="ECO:0000256" key="7">
    <source>
        <dbReference type="ARBA" id="ARBA00022827"/>
    </source>
</evidence>
<dbReference type="Gene3D" id="1.20.58.100">
    <property type="entry name" value="Fumarate reductase/succinate dehydrogenase flavoprotein-like, C-terminal domain"/>
    <property type="match status" value="1"/>
</dbReference>
<dbReference type="PANTHER" id="PTHR42716">
    <property type="entry name" value="L-ASPARTATE OXIDASE"/>
    <property type="match status" value="1"/>
</dbReference>
<evidence type="ECO:0000256" key="3">
    <source>
        <dbReference type="ARBA" id="ARBA00008562"/>
    </source>
</evidence>
<accession>F2NN78</accession>
<sequence length="492" mass="52546">MHADLLIIGSGVAGTYAALTALKAGARVVLATKGALASGSTRWAQGGIAFPQGPTDLPHHLEDTLTAGRGLSEPQVVQSLLEEALLHKERLLELGVPFDPTPTREGGHRRPRVLHAWGDATGHALLSTLLKHLHGEGLEVLEHHAALALVQDGARVVGAVFWTPGGGRRTIRAGAVLLATGGLGRIYPVTTNPHEATGDGFALAYRAGAVLRDMEFIQFHPTALPTGGLITEAARGEGALLVNARGERFMPRYAPAAELAPRDVVARAIYLEAKRTGGVFLDLRPIPNLPRRFPTVWQNCLEAGHDPTRAPVPVHPAAHYAIGGVKTDLWGRTTLPGLFAVGEVASSGLHGANRLASNSLLEGLVMGARAAQAALEESVSPRGGEATEVPGLDPHALPELRRIAHASAGIVRERRELEEGLERLARYRPRPAETLLEAEAANLRTALELILKGALFREESRGAHYRLDHPQEAPRPYHLEQARGAVPRRVPL</sequence>
<gene>
    <name evidence="14" type="ordered locus">Marky_2092</name>
</gene>
<dbReference type="FunFam" id="3.90.700.10:FF:000002">
    <property type="entry name" value="L-aspartate oxidase"/>
    <property type="match status" value="1"/>
</dbReference>
<dbReference type="EC" id="1.4.3.16" evidence="4 10"/>
<comment type="pathway">
    <text evidence="2 11">Cofactor biosynthesis; NAD(+) biosynthesis; iminoaspartate from L-aspartate (oxidase route): step 1/1.</text>
</comment>
<dbReference type="eggNOG" id="COG0029">
    <property type="taxonomic scope" value="Bacteria"/>
</dbReference>
<dbReference type="InterPro" id="IPR005288">
    <property type="entry name" value="NadB"/>
</dbReference>
<evidence type="ECO:0000313" key="15">
    <source>
        <dbReference type="Proteomes" id="UP000007030"/>
    </source>
</evidence>
<dbReference type="InterPro" id="IPR015939">
    <property type="entry name" value="Fum_Rdtase/Succ_DH_flav-like_C"/>
</dbReference>
<dbReference type="Pfam" id="PF00890">
    <property type="entry name" value="FAD_binding_2"/>
    <property type="match status" value="1"/>
</dbReference>
<dbReference type="InterPro" id="IPR003953">
    <property type="entry name" value="FAD-dep_OxRdtase_2_FAD-bd"/>
</dbReference>
<feature type="domain" description="Fumarate reductase/succinate dehydrogenase flavoprotein-like C-terminal" evidence="13">
    <location>
        <begin position="399"/>
        <end position="471"/>
    </location>
</feature>
<dbReference type="Gene3D" id="3.90.700.10">
    <property type="entry name" value="Succinate dehydrogenase/fumarate reductase flavoprotein, catalytic domain"/>
    <property type="match status" value="1"/>
</dbReference>
<comment type="function">
    <text evidence="11">Catalyzes the oxidation of L-aspartate to iminoaspartate.</text>
</comment>
<evidence type="ECO:0000256" key="5">
    <source>
        <dbReference type="ARBA" id="ARBA00022630"/>
    </source>
</evidence>
<dbReference type="SUPFAM" id="SSF51905">
    <property type="entry name" value="FAD/NAD(P)-binding domain"/>
    <property type="match status" value="1"/>
</dbReference>
<comment type="similarity">
    <text evidence="3 11">Belongs to the FAD-dependent oxidoreductase 2 family. NadB subfamily.</text>
</comment>
<dbReference type="EMBL" id="CP002630">
    <property type="protein sequence ID" value="AEB12817.1"/>
    <property type="molecule type" value="Genomic_DNA"/>
</dbReference>
<evidence type="ECO:0000256" key="9">
    <source>
        <dbReference type="ARBA" id="ARBA00048305"/>
    </source>
</evidence>
<dbReference type="Proteomes" id="UP000007030">
    <property type="component" value="Chromosome"/>
</dbReference>
<dbReference type="InterPro" id="IPR036188">
    <property type="entry name" value="FAD/NAD-bd_sf"/>
</dbReference>
<dbReference type="RefSeq" id="WP_013704862.1">
    <property type="nucleotide sequence ID" value="NC_015387.1"/>
</dbReference>
<evidence type="ECO:0000256" key="6">
    <source>
        <dbReference type="ARBA" id="ARBA00022642"/>
    </source>
</evidence>
<keyword evidence="15" id="KW-1185">Reference proteome</keyword>
<dbReference type="Pfam" id="PF02910">
    <property type="entry name" value="Succ_DH_flav_C"/>
    <property type="match status" value="1"/>
</dbReference>
<dbReference type="UniPathway" id="UPA00253">
    <property type="reaction ID" value="UER00326"/>
</dbReference>
<dbReference type="GO" id="GO:0034628">
    <property type="term" value="P:'de novo' NAD+ biosynthetic process from L-aspartate"/>
    <property type="evidence" value="ECO:0007669"/>
    <property type="project" value="TreeGrafter"/>
</dbReference>
<dbReference type="PANTHER" id="PTHR42716:SF2">
    <property type="entry name" value="L-ASPARTATE OXIDASE, CHLOROPLASTIC"/>
    <property type="match status" value="1"/>
</dbReference>
<keyword evidence="8 11" id="KW-0560">Oxidoreductase</keyword>
<dbReference type="NCBIfam" id="TIGR00551">
    <property type="entry name" value="nadB"/>
    <property type="match status" value="1"/>
</dbReference>
<dbReference type="KEGG" id="mhd:Marky_2092"/>
<dbReference type="OrthoDB" id="9806724at2"/>
<evidence type="ECO:0000259" key="13">
    <source>
        <dbReference type="Pfam" id="PF02910"/>
    </source>
</evidence>
<evidence type="ECO:0000256" key="2">
    <source>
        <dbReference type="ARBA" id="ARBA00004950"/>
    </source>
</evidence>
<dbReference type="HOGENOM" id="CLU_014312_3_2_0"/>